<keyword evidence="2" id="KW-1185">Reference proteome</keyword>
<dbReference type="Proteomes" id="UP000677054">
    <property type="component" value="Unassembled WGS sequence"/>
</dbReference>
<name>A0A7R9A6N0_9CRUS</name>
<sequence length="85" mass="9430">MCTPRRLGEDLWRVKPEPAGAYPRYDIPDLPTRIRSIAAALTPILPASFFLLPQVLGGPDVELQLLAFFLASLLAFSTGTRENYL</sequence>
<dbReference type="EMBL" id="CAJPEV010000763">
    <property type="protein sequence ID" value="CAG0888312.1"/>
    <property type="molecule type" value="Genomic_DNA"/>
</dbReference>
<dbReference type="EMBL" id="LR900280">
    <property type="protein sequence ID" value="CAD7245031.1"/>
    <property type="molecule type" value="Genomic_DNA"/>
</dbReference>
<protein>
    <submittedName>
        <fullName evidence="1">Uncharacterized protein</fullName>
    </submittedName>
</protein>
<accession>A0A7R9A6N0</accession>
<organism evidence="1">
    <name type="scientific">Darwinula stevensoni</name>
    <dbReference type="NCBI Taxonomy" id="69355"/>
    <lineage>
        <taxon>Eukaryota</taxon>
        <taxon>Metazoa</taxon>
        <taxon>Ecdysozoa</taxon>
        <taxon>Arthropoda</taxon>
        <taxon>Crustacea</taxon>
        <taxon>Oligostraca</taxon>
        <taxon>Ostracoda</taxon>
        <taxon>Podocopa</taxon>
        <taxon>Podocopida</taxon>
        <taxon>Darwinulocopina</taxon>
        <taxon>Darwinuloidea</taxon>
        <taxon>Darwinulidae</taxon>
        <taxon>Darwinula</taxon>
    </lineage>
</organism>
<evidence type="ECO:0000313" key="1">
    <source>
        <dbReference type="EMBL" id="CAD7245031.1"/>
    </source>
</evidence>
<dbReference type="AlphaFoldDB" id="A0A7R9A6N0"/>
<reference evidence="1" key="1">
    <citation type="submission" date="2020-11" db="EMBL/GenBank/DDBJ databases">
        <authorList>
            <person name="Tran Van P."/>
        </authorList>
    </citation>
    <scope>NUCLEOTIDE SEQUENCE</scope>
</reference>
<evidence type="ECO:0000313" key="2">
    <source>
        <dbReference type="Proteomes" id="UP000677054"/>
    </source>
</evidence>
<gene>
    <name evidence="1" type="ORF">DSTB1V02_LOCUS4909</name>
</gene>
<proteinExistence type="predicted"/>